<accession>A0ABM7FFE8</accession>
<evidence type="ECO:0000313" key="2">
    <source>
        <dbReference type="EMBL" id="BBC35807.1"/>
    </source>
</evidence>
<sequence length="398" mass="42867">MTDHQGQATAYEQLYSAAARMLWSQENPDWRPGYEDEQYGWPRERRVAWQALESCLRAADGEGASAGEAGGGDSWTGEAGGRDSWTGEPSDSARHLLARRAPGDDDRPLSFRAALADWTTRLDADPGYLTAGDTLRPGACVLLPASRHWVMVFALQELAYRLAPGRPPVTVGADAARLSTLAHEAAQALRAPLGAPAPSPYEPGAAPWVSPVSRRVGEGPDARASFEELRETAWRAAEAIPSPEELKANPDFSVTLEASIAASDVLALLSGRPARVWREQRDGIDPARHLLWGSSAAAGAQGQPKGFVEEADSWAEAFAGGPAPWTPTEYVLPPERDRGETDVVLSATRALVLAELLDELAARLRPGVHSGLIHYGAYDLGHFVNHRFRRELGAHVGL</sequence>
<dbReference type="RefSeq" id="WP_286256141.1">
    <property type="nucleotide sequence ID" value="NZ_AP018448.1"/>
</dbReference>
<name>A0ABM7FFE8_9ACTN</name>
<gene>
    <name evidence="2" type="ORF">SGFS_071010</name>
</gene>
<reference evidence="2 3" key="1">
    <citation type="journal article" date="2010" name="ChemBioChem">
        <title>Cloning and characterization of the biosynthetic gene cluster of 16-membered macrolide antibiotic FD-891: involvement of a dual functional cytochrome P450 monooxygenase catalyzing epoxidation and hydroxylation.</title>
        <authorList>
            <person name="Kudo F."/>
            <person name="Motegi A."/>
            <person name="Mizoue K."/>
            <person name="Eguchi T."/>
        </authorList>
    </citation>
    <scope>NUCLEOTIDE SEQUENCE [LARGE SCALE GENOMIC DNA]</scope>
    <source>
        <strain evidence="2 3">A-8890</strain>
    </source>
</reference>
<dbReference type="Proteomes" id="UP001321542">
    <property type="component" value="Chromosome"/>
</dbReference>
<evidence type="ECO:0000256" key="1">
    <source>
        <dbReference type="SAM" id="MobiDB-lite"/>
    </source>
</evidence>
<dbReference type="EMBL" id="AP018448">
    <property type="protein sequence ID" value="BBC35807.1"/>
    <property type="molecule type" value="Genomic_DNA"/>
</dbReference>
<proteinExistence type="predicted"/>
<keyword evidence="3" id="KW-1185">Reference proteome</keyword>
<protein>
    <submittedName>
        <fullName evidence="2">Uncharacterized protein</fullName>
    </submittedName>
</protein>
<reference evidence="2 3" key="2">
    <citation type="journal article" date="2023" name="ChemBioChem">
        <title>Acyltransferase Domain Exchange between Two Independent Type I Polyketide Synthases in the Same Producer Strain of Macrolide Antibiotics.</title>
        <authorList>
            <person name="Kudo F."/>
            <person name="Kishikawa K."/>
            <person name="Tsuboi K."/>
            <person name="Kido T."/>
            <person name="Usui T."/>
            <person name="Hashimoto J."/>
            <person name="Shin-Ya K."/>
            <person name="Miyanaga A."/>
            <person name="Eguchi T."/>
        </authorList>
    </citation>
    <scope>NUCLEOTIDE SEQUENCE [LARGE SCALE GENOMIC DNA]</scope>
    <source>
        <strain evidence="2 3">A-8890</strain>
    </source>
</reference>
<feature type="region of interest" description="Disordered" evidence="1">
    <location>
        <begin position="62"/>
        <end position="91"/>
    </location>
</feature>
<organism evidence="2 3">
    <name type="scientific">Streptomyces graminofaciens</name>
    <dbReference type="NCBI Taxonomy" id="68212"/>
    <lineage>
        <taxon>Bacteria</taxon>
        <taxon>Bacillati</taxon>
        <taxon>Actinomycetota</taxon>
        <taxon>Actinomycetes</taxon>
        <taxon>Kitasatosporales</taxon>
        <taxon>Streptomycetaceae</taxon>
        <taxon>Streptomyces</taxon>
    </lineage>
</organism>
<evidence type="ECO:0000313" key="3">
    <source>
        <dbReference type="Proteomes" id="UP001321542"/>
    </source>
</evidence>